<feature type="region of interest" description="Disordered" evidence="1">
    <location>
        <begin position="86"/>
        <end position="130"/>
    </location>
</feature>
<name>A0A7S4UKA2_9DINO</name>
<evidence type="ECO:0000313" key="2">
    <source>
        <dbReference type="EMBL" id="CAE4573743.1"/>
    </source>
</evidence>
<dbReference type="AlphaFoldDB" id="A0A7S4UKA2"/>
<organism evidence="2">
    <name type="scientific">Alexandrium monilatum</name>
    <dbReference type="NCBI Taxonomy" id="311494"/>
    <lineage>
        <taxon>Eukaryota</taxon>
        <taxon>Sar</taxon>
        <taxon>Alveolata</taxon>
        <taxon>Dinophyceae</taxon>
        <taxon>Gonyaulacales</taxon>
        <taxon>Pyrocystaceae</taxon>
        <taxon>Alexandrium</taxon>
    </lineage>
</organism>
<evidence type="ECO:0000256" key="1">
    <source>
        <dbReference type="SAM" id="MobiDB-lite"/>
    </source>
</evidence>
<feature type="compositionally biased region" description="Basic and acidic residues" evidence="1">
    <location>
        <begin position="1"/>
        <end position="12"/>
    </location>
</feature>
<protein>
    <submittedName>
        <fullName evidence="2">Uncharacterized protein</fullName>
    </submittedName>
</protein>
<accession>A0A7S4UKA2</accession>
<feature type="compositionally biased region" description="Low complexity" evidence="1">
    <location>
        <begin position="24"/>
        <end position="35"/>
    </location>
</feature>
<feature type="region of interest" description="Disordered" evidence="1">
    <location>
        <begin position="1"/>
        <end position="39"/>
    </location>
</feature>
<gene>
    <name evidence="2" type="ORF">AMON00008_LOCUS13362</name>
</gene>
<dbReference type="EMBL" id="HBNR01020104">
    <property type="protein sequence ID" value="CAE4573743.1"/>
    <property type="molecule type" value="Transcribed_RNA"/>
</dbReference>
<sequence length="192" mass="20899">MEGESGVRRAVFDDDGASETFERAPVPASGPVPVADWSPGALASRLASPQHIFQPARREEAQKELELRQIDLDDDEELARQLAAQLRLTSPAEHDTASSEDHLQRLSDGRGGPAQRDDSERDRHGIDDTNYGVEYHALASDGEEESFVDQPRTGVTGYAPLICSVLTGLFRAGGPRGRHRGVEGEDLVTSLR</sequence>
<feature type="compositionally biased region" description="Basic and acidic residues" evidence="1">
    <location>
        <begin position="92"/>
        <end position="108"/>
    </location>
</feature>
<feature type="compositionally biased region" description="Basic and acidic residues" evidence="1">
    <location>
        <begin position="115"/>
        <end position="127"/>
    </location>
</feature>
<reference evidence="2" key="1">
    <citation type="submission" date="2021-01" db="EMBL/GenBank/DDBJ databases">
        <authorList>
            <person name="Corre E."/>
            <person name="Pelletier E."/>
            <person name="Niang G."/>
            <person name="Scheremetjew M."/>
            <person name="Finn R."/>
            <person name="Kale V."/>
            <person name="Holt S."/>
            <person name="Cochrane G."/>
            <person name="Meng A."/>
            <person name="Brown T."/>
            <person name="Cohen L."/>
        </authorList>
    </citation>
    <scope>NUCLEOTIDE SEQUENCE</scope>
    <source>
        <strain evidence="2">CCMP3105</strain>
    </source>
</reference>
<proteinExistence type="predicted"/>